<dbReference type="Proteomes" id="UP000798488">
    <property type="component" value="Unassembled WGS sequence"/>
</dbReference>
<proteinExistence type="predicted"/>
<keyword evidence="1" id="KW-0812">Transmembrane</keyword>
<dbReference type="EMBL" id="LSRS01000002">
    <property type="protein sequence ID" value="KAF1086183.1"/>
    <property type="molecule type" value="Genomic_DNA"/>
</dbReference>
<keyword evidence="3" id="KW-1185">Reference proteome</keyword>
<reference evidence="2" key="1">
    <citation type="submission" date="2016-02" db="EMBL/GenBank/DDBJ databases">
        <title>Draft Genome Sequence of Sporotomaculum syntrophicum Strain FB, a Syntrophic Benzoate Degrader.</title>
        <authorList>
            <person name="Nobu M.K."/>
            <person name="Narihiro T."/>
            <person name="Qiu Y.-L."/>
            <person name="Ohashi A."/>
            <person name="Liu W.-T."/>
            <person name="Yuji S."/>
        </authorList>
    </citation>
    <scope>NUCLEOTIDE SEQUENCE</scope>
    <source>
        <strain evidence="2">FB</strain>
    </source>
</reference>
<gene>
    <name evidence="2" type="ORF">SPSYN_00924</name>
</gene>
<evidence type="ECO:0000313" key="3">
    <source>
        <dbReference type="Proteomes" id="UP000798488"/>
    </source>
</evidence>
<accession>A0A9D2WRT5</accession>
<dbReference type="RefSeq" id="WP_161821306.1">
    <property type="nucleotide sequence ID" value="NZ_LSRS01000002.1"/>
</dbReference>
<feature type="transmembrane region" description="Helical" evidence="1">
    <location>
        <begin position="61"/>
        <end position="89"/>
    </location>
</feature>
<sequence>MKKVLQITGYILIAVGVIFILIQIPALNEERTDMVYWREAAAEHYDNNLIEQRYLSVRGIYITHVGITLGTSVAVVISGIFFLALAKIIELLTDINSKMKMVLEDDVLELIND</sequence>
<keyword evidence="1" id="KW-1133">Transmembrane helix</keyword>
<feature type="transmembrane region" description="Helical" evidence="1">
    <location>
        <begin position="7"/>
        <end position="27"/>
    </location>
</feature>
<comment type="caution">
    <text evidence="2">The sequence shown here is derived from an EMBL/GenBank/DDBJ whole genome shotgun (WGS) entry which is preliminary data.</text>
</comment>
<dbReference type="OrthoDB" id="2735433at2"/>
<organism evidence="2 3">
    <name type="scientific">Sporotomaculum syntrophicum</name>
    <dbReference type="NCBI Taxonomy" id="182264"/>
    <lineage>
        <taxon>Bacteria</taxon>
        <taxon>Bacillati</taxon>
        <taxon>Bacillota</taxon>
        <taxon>Clostridia</taxon>
        <taxon>Eubacteriales</taxon>
        <taxon>Desulfallaceae</taxon>
        <taxon>Sporotomaculum</taxon>
    </lineage>
</organism>
<keyword evidence="1" id="KW-0472">Membrane</keyword>
<dbReference type="AlphaFoldDB" id="A0A9D2WRT5"/>
<name>A0A9D2WRT5_9FIRM</name>
<protein>
    <submittedName>
        <fullName evidence="2">Uncharacterized protein</fullName>
    </submittedName>
</protein>
<evidence type="ECO:0000256" key="1">
    <source>
        <dbReference type="SAM" id="Phobius"/>
    </source>
</evidence>
<evidence type="ECO:0000313" key="2">
    <source>
        <dbReference type="EMBL" id="KAF1086183.1"/>
    </source>
</evidence>